<reference evidence="2 3" key="1">
    <citation type="submission" date="2019-12" db="EMBL/GenBank/DDBJ databases">
        <title>Genomic-based taxomic classification of the family Erythrobacteraceae.</title>
        <authorList>
            <person name="Xu L."/>
        </authorList>
    </citation>
    <scope>NUCLEOTIDE SEQUENCE [LARGE SCALE GENOMIC DNA]</scope>
    <source>
        <strain evidence="2 3">MCCC 1A09965</strain>
    </source>
</reference>
<evidence type="ECO:0000313" key="2">
    <source>
        <dbReference type="EMBL" id="MXO63452.1"/>
    </source>
</evidence>
<feature type="region of interest" description="Disordered" evidence="1">
    <location>
        <begin position="47"/>
        <end position="74"/>
    </location>
</feature>
<organism evidence="2 3">
    <name type="scientific">Qipengyuania oceanensis</name>
    <dbReference type="NCBI Taxonomy" id="1463597"/>
    <lineage>
        <taxon>Bacteria</taxon>
        <taxon>Pseudomonadati</taxon>
        <taxon>Pseudomonadota</taxon>
        <taxon>Alphaproteobacteria</taxon>
        <taxon>Sphingomonadales</taxon>
        <taxon>Erythrobacteraceae</taxon>
        <taxon>Qipengyuania</taxon>
    </lineage>
</organism>
<gene>
    <name evidence="2" type="ORF">GRI48_10555</name>
</gene>
<dbReference type="Proteomes" id="UP000445582">
    <property type="component" value="Unassembled WGS sequence"/>
</dbReference>
<name>A0A844YHS8_9SPHN</name>
<protein>
    <submittedName>
        <fullName evidence="2">Uncharacterized protein</fullName>
    </submittedName>
</protein>
<feature type="compositionally biased region" description="Basic and acidic residues" evidence="1">
    <location>
        <begin position="47"/>
        <end position="64"/>
    </location>
</feature>
<accession>A0A844YHS8</accession>
<sequence>MSDTYNFQIARADAAAVEAKEASLENAKQRALRSEIAWRGMAQRTLKMEQEREKTRVERERRNAELAGGQEAST</sequence>
<proteinExistence type="predicted"/>
<dbReference type="AlphaFoldDB" id="A0A844YHS8"/>
<evidence type="ECO:0000313" key="3">
    <source>
        <dbReference type="Proteomes" id="UP000445582"/>
    </source>
</evidence>
<keyword evidence="3" id="KW-1185">Reference proteome</keyword>
<dbReference type="EMBL" id="WTYN01000001">
    <property type="protein sequence ID" value="MXO63452.1"/>
    <property type="molecule type" value="Genomic_DNA"/>
</dbReference>
<comment type="caution">
    <text evidence="2">The sequence shown here is derived from an EMBL/GenBank/DDBJ whole genome shotgun (WGS) entry which is preliminary data.</text>
</comment>
<evidence type="ECO:0000256" key="1">
    <source>
        <dbReference type="SAM" id="MobiDB-lite"/>
    </source>
</evidence>